<accession>A0ABV1KUQ0</accession>
<evidence type="ECO:0000259" key="1">
    <source>
        <dbReference type="Pfam" id="PF16335"/>
    </source>
</evidence>
<gene>
    <name evidence="2" type="ORF">QJS35_12935</name>
</gene>
<evidence type="ECO:0000313" key="2">
    <source>
        <dbReference type="EMBL" id="MEQ4483296.1"/>
    </source>
</evidence>
<dbReference type="InterPro" id="IPR032514">
    <property type="entry name" value="GtaA_central"/>
</dbReference>
<proteinExistence type="predicted"/>
<protein>
    <submittedName>
        <fullName evidence="2">DUF1793 domain-containing protein</fullName>
    </submittedName>
</protein>
<sequence>MWKMLNDTPDRVAFSDWTDTITARQLNFQHRSVVGGFYMNLLKDKGIWRDGGRT</sequence>
<feature type="domain" description="Glutaminase A central" evidence="1">
    <location>
        <begin position="1"/>
        <end position="40"/>
    </location>
</feature>
<organism evidence="2 3">
    <name type="scientific">Cohnella silvisoli</name>
    <dbReference type="NCBI Taxonomy" id="2873699"/>
    <lineage>
        <taxon>Bacteria</taxon>
        <taxon>Bacillati</taxon>
        <taxon>Bacillota</taxon>
        <taxon>Bacilli</taxon>
        <taxon>Bacillales</taxon>
        <taxon>Paenibacillaceae</taxon>
        <taxon>Cohnella</taxon>
    </lineage>
</organism>
<comment type="caution">
    <text evidence="2">The sequence shown here is derived from an EMBL/GenBank/DDBJ whole genome shotgun (WGS) entry which is preliminary data.</text>
</comment>
<dbReference type="EMBL" id="JASKHM010000006">
    <property type="protein sequence ID" value="MEQ4483296.1"/>
    <property type="molecule type" value="Genomic_DNA"/>
</dbReference>
<keyword evidence="3" id="KW-1185">Reference proteome</keyword>
<dbReference type="Pfam" id="PF16335">
    <property type="entry name" value="GtaA_6_Hairpin"/>
    <property type="match status" value="1"/>
</dbReference>
<name>A0ABV1KUQ0_9BACL</name>
<dbReference type="Proteomes" id="UP001493487">
    <property type="component" value="Unassembled WGS sequence"/>
</dbReference>
<dbReference type="RefSeq" id="WP_255678400.1">
    <property type="nucleotide sequence ID" value="NZ_JAIOAP010000002.1"/>
</dbReference>
<reference evidence="2 3" key="1">
    <citation type="journal article" date="2023" name="Genome Announc.">
        <title>Pan-Genome Analyses of the Genus Cohnella and Proposal of the Novel Species Cohnella silvisoli sp. nov., Isolated from Forest Soil.</title>
        <authorList>
            <person name="Wang C."/>
            <person name="Mao L."/>
            <person name="Bao G."/>
            <person name="Zhu H."/>
        </authorList>
    </citation>
    <scope>NUCLEOTIDE SEQUENCE [LARGE SCALE GENOMIC DNA]</scope>
    <source>
        <strain evidence="2 3">NL03-T5-1</strain>
    </source>
</reference>
<evidence type="ECO:0000313" key="3">
    <source>
        <dbReference type="Proteomes" id="UP001493487"/>
    </source>
</evidence>